<dbReference type="EMBL" id="JAXCGZ010018892">
    <property type="protein sequence ID" value="KAK7067260.1"/>
    <property type="molecule type" value="Genomic_DNA"/>
</dbReference>
<reference evidence="6 7" key="1">
    <citation type="submission" date="2023-11" db="EMBL/GenBank/DDBJ databases">
        <title>Halocaridina rubra genome assembly.</title>
        <authorList>
            <person name="Smith C."/>
        </authorList>
    </citation>
    <scope>NUCLEOTIDE SEQUENCE [LARGE SCALE GENOMIC DNA]</scope>
    <source>
        <strain evidence="6">EP-1</strain>
        <tissue evidence="6">Whole</tissue>
    </source>
</reference>
<organism evidence="6 7">
    <name type="scientific">Halocaridina rubra</name>
    <name type="common">Hawaiian red shrimp</name>
    <dbReference type="NCBI Taxonomy" id="373956"/>
    <lineage>
        <taxon>Eukaryota</taxon>
        <taxon>Metazoa</taxon>
        <taxon>Ecdysozoa</taxon>
        <taxon>Arthropoda</taxon>
        <taxon>Crustacea</taxon>
        <taxon>Multicrustacea</taxon>
        <taxon>Malacostraca</taxon>
        <taxon>Eumalacostraca</taxon>
        <taxon>Eucarida</taxon>
        <taxon>Decapoda</taxon>
        <taxon>Pleocyemata</taxon>
        <taxon>Caridea</taxon>
        <taxon>Atyoidea</taxon>
        <taxon>Atyidae</taxon>
        <taxon>Halocaridina</taxon>
    </lineage>
</organism>
<feature type="domain" description="SHSP" evidence="5">
    <location>
        <begin position="384"/>
        <end position="493"/>
    </location>
</feature>
<evidence type="ECO:0000256" key="3">
    <source>
        <dbReference type="RuleBase" id="RU003616"/>
    </source>
</evidence>
<dbReference type="GO" id="GO:0009408">
    <property type="term" value="P:response to heat"/>
    <property type="evidence" value="ECO:0007669"/>
    <property type="project" value="TreeGrafter"/>
</dbReference>
<feature type="region of interest" description="Disordered" evidence="4">
    <location>
        <begin position="1108"/>
        <end position="1130"/>
    </location>
</feature>
<sequence>MAPVRTERSSASSYSATEAVTNTRRQTNINVSRVFSLAPKERNLCDNLFRNTRSRYNNRIRRLLSDWEESDDFGDEFFNFASRRSVDRFHSNRFRFQTDDSEGVYITVEDGSIKLLLDVSEILAEDIKVRVVDEREVDVEFTMRQDSLSKFESMFQRKLCYRITFPRGTNLDRATSELSPTGILSILAPIKMPERLSYIQASTGTEANAEKTKTESSTYLKYVNNVGAKLEDTGSMIPQKTTCMHCKQPMDNKELSSLEEGINIMHLTSSETEKSLEPEAAQEISTGRQQFLKHSIADDSGDDDSLLNKVSITRIYDEEDVNEASCLLNDTFEGNTHQKHLLVNKIRLDLGDPSFETLLENSYSNGNAASEWKKEIRAFVDQCCAESSEHHTYKELEDHSKYMFLLGVHGAKADSIYAKLIDNKEIVICTLEEEERAITSSQESFHKQILLPRDTHLDMINILLTNDGYLVIILPKKAVKSQACEIVVPILMDNDEADTLLQSETKSSDDEKYSNLDIDSCQISRTSFSSSKERFYSNDTQAVSVQRDCSSLTLKKDDFLNVTVTDDHGTEHNDTKDKDACPKITETSNTEKTIILTDDGAREHPVIEKISSENKPDSTFIPQSSYMVSNEAEEGQTAATSVNGDSTLCISTKNIYKVFPVSKKGPFFEDCHFRKEQNYLLSAIGSRFPETISLSVASGEVLDCWRAKNLDQCVESQSTSFEDEENFKFILDVHQFADLEVAVDICKMEIVVKGTWKESEVGARNVIKCFTVNQEGNFDSSFSSLSSDGILVITVPKKISRYHASSTNVYKETLSEPSNESCGIEMYKQSECECASTAGGYEEFSGFSSSAHCHIQRVMSMNTDDSLVREDLAAANENSEVCQEIGTEYYEDNTKQINHDKHYIETDNNEEIKSQVLICQKKLTELEISKRYRTQEKDSKLSKNTEEGRTSSAHISAAFTDESQTRTLDEDCIKNDIGDVETITNDNQLIVKTCENAKEERRELILSQVEVCTEPDISTIQGDDFKEILELSEDEASLLHTIEKTSGDEGLFREDWQCTEDQKVVPKAGGIKDNLRVIKSKTTLISENCDLYNNNEITELMQEDNTSMGMNHSHISQEKRSNDSFHSEHNGPEEIALTESLQRGVADSQDISDHHIGNDHGGIHVAKADSVISEVFQNESFKTINSHASLCVDSETEVSNAQHGIAHEEKVASEAIALLTEGNQYECVPTINSCGNLCLERKFDLSKADSSSLAVNTELSAVKTPMDTSSQIIYKDLDNDENKTDTEYKASAWEVRTDSSVEESSQDRINQLMNVDMDYSENDTRSSDYITMCKCSDISEVVMDVTDFVQATEEGSTDSSMEESFQERSSQLMNVDKDYSENNDSSSDYATMCKSSDISEAVFDIADDVQAIEERSTDTTNAFVNQDGVYRARMVLVDDCASSFDDENNSVQQATGGMRITENVHSCKIYDDGSISVPVTKRGPFSEDIFFEGMQIYLLKKVREILSKHGDDAANSEDEFSRYRYLCSRNADEKPERIFISFEDDAYFKVIIDVYGFSEERGIKIFINNEWELFVEGYVENKACRYASANLVTNCVILSKNLDIHTAVAGLSSDGILAVKLHKKVLEDKSCSTNYNVISTSSKCGSHTECNEAIFQKSSHQACERMPYKMSYDKVNKEFTREGLFASEEQYLCSRRSISLTRRGMFFEDPFFDVVHDSFRKALRKVLLKSREEDKCNHTSEMASYKCLRKLNPTVENQAFFIDEDMSSFKVVIDIQSLMEDSMSVFEADERTLVIEGQLNEGYGIERELQVLSQSVPLPDHVQLDAITAALSSDGILFFVTPKE</sequence>
<dbReference type="PROSITE" id="PS01031">
    <property type="entry name" value="SHSP"/>
    <property type="match status" value="3"/>
</dbReference>
<keyword evidence="1" id="KW-0346">Stress response</keyword>
<feature type="compositionally biased region" description="Basic and acidic residues" evidence="4">
    <location>
        <begin position="934"/>
        <end position="949"/>
    </location>
</feature>
<dbReference type="GO" id="GO:0051082">
    <property type="term" value="F:unfolded protein binding"/>
    <property type="evidence" value="ECO:0007669"/>
    <property type="project" value="TreeGrafter"/>
</dbReference>
<dbReference type="Proteomes" id="UP001381693">
    <property type="component" value="Unassembled WGS sequence"/>
</dbReference>
<dbReference type="PANTHER" id="PTHR45640:SF13">
    <property type="entry name" value="HEAT SHOCK PROTEIN 22-RELATED"/>
    <property type="match status" value="1"/>
</dbReference>
<protein>
    <recommendedName>
        <fullName evidence="5">SHSP domain-containing protein</fullName>
    </recommendedName>
</protein>
<dbReference type="GO" id="GO:0042026">
    <property type="term" value="P:protein refolding"/>
    <property type="evidence" value="ECO:0007669"/>
    <property type="project" value="TreeGrafter"/>
</dbReference>
<comment type="caution">
    <text evidence="6">The sequence shown here is derived from an EMBL/GenBank/DDBJ whole genome shotgun (WGS) entry which is preliminary data.</text>
</comment>
<dbReference type="Pfam" id="PF00011">
    <property type="entry name" value="HSP20"/>
    <property type="match status" value="2"/>
</dbReference>
<dbReference type="GO" id="GO:0005737">
    <property type="term" value="C:cytoplasm"/>
    <property type="evidence" value="ECO:0007669"/>
    <property type="project" value="TreeGrafter"/>
</dbReference>
<evidence type="ECO:0000256" key="2">
    <source>
        <dbReference type="PROSITE-ProRule" id="PRU00285"/>
    </source>
</evidence>
<keyword evidence="7" id="KW-1185">Reference proteome</keyword>
<dbReference type="CDD" id="cd00298">
    <property type="entry name" value="ACD_sHsps_p23-like"/>
    <property type="match status" value="1"/>
</dbReference>
<dbReference type="InterPro" id="IPR001436">
    <property type="entry name" value="Alpha-crystallin/sHSP_animal"/>
</dbReference>
<dbReference type="GO" id="GO:0005634">
    <property type="term" value="C:nucleus"/>
    <property type="evidence" value="ECO:0007669"/>
    <property type="project" value="TreeGrafter"/>
</dbReference>
<proteinExistence type="inferred from homology"/>
<feature type="compositionally biased region" description="Basic and acidic residues" evidence="4">
    <location>
        <begin position="1115"/>
        <end position="1130"/>
    </location>
</feature>
<evidence type="ECO:0000313" key="6">
    <source>
        <dbReference type="EMBL" id="KAK7067260.1"/>
    </source>
</evidence>
<feature type="domain" description="SHSP" evidence="5">
    <location>
        <begin position="709"/>
        <end position="812"/>
    </location>
</feature>
<dbReference type="Gene3D" id="2.60.40.790">
    <property type="match status" value="4"/>
</dbReference>
<feature type="region of interest" description="Disordered" evidence="4">
    <location>
        <begin position="934"/>
        <end position="962"/>
    </location>
</feature>
<evidence type="ECO:0000256" key="4">
    <source>
        <dbReference type="SAM" id="MobiDB-lite"/>
    </source>
</evidence>
<evidence type="ECO:0000259" key="5">
    <source>
        <dbReference type="PROSITE" id="PS01031"/>
    </source>
</evidence>
<evidence type="ECO:0000256" key="1">
    <source>
        <dbReference type="ARBA" id="ARBA00023016"/>
    </source>
</evidence>
<accession>A0AAN8WJD4</accession>
<evidence type="ECO:0000313" key="7">
    <source>
        <dbReference type="Proteomes" id="UP001381693"/>
    </source>
</evidence>
<feature type="domain" description="SHSP" evidence="5">
    <location>
        <begin position="1750"/>
        <end position="1844"/>
    </location>
</feature>
<dbReference type="PANTHER" id="PTHR45640">
    <property type="entry name" value="HEAT SHOCK PROTEIN HSP-12.2-RELATED"/>
    <property type="match status" value="1"/>
</dbReference>
<name>A0AAN8WJD4_HALRR</name>
<dbReference type="SUPFAM" id="SSF49764">
    <property type="entry name" value="HSP20-like chaperones"/>
    <property type="match status" value="1"/>
</dbReference>
<dbReference type="InterPro" id="IPR002068">
    <property type="entry name" value="A-crystallin/Hsp20_dom"/>
</dbReference>
<comment type="similarity">
    <text evidence="2 3">Belongs to the small heat shock protein (HSP20) family.</text>
</comment>
<gene>
    <name evidence="6" type="ORF">SK128_020025</name>
</gene>
<dbReference type="InterPro" id="IPR008978">
    <property type="entry name" value="HSP20-like_chaperone"/>
</dbReference>